<comment type="caution">
    <text evidence="1">The sequence shown here is derived from an EMBL/GenBank/DDBJ whole genome shotgun (WGS) entry which is preliminary data.</text>
</comment>
<protein>
    <submittedName>
        <fullName evidence="1">Uncharacterized protein</fullName>
    </submittedName>
</protein>
<dbReference type="AlphaFoldDB" id="A0A7J0BMT4"/>
<keyword evidence="2" id="KW-1185">Reference proteome</keyword>
<gene>
    <name evidence="1" type="ORF">DSM101010T_27090</name>
</gene>
<accession>A0A7J0BMT4</accession>
<sequence length="39" mass="4272">MEEKEMGEDRTIQPGNTNFLLSASTKNAHVVASLIPDLN</sequence>
<organism evidence="1 2">
    <name type="scientific">Desulfovibrio subterraneus</name>
    <dbReference type="NCBI Taxonomy" id="2718620"/>
    <lineage>
        <taxon>Bacteria</taxon>
        <taxon>Pseudomonadati</taxon>
        <taxon>Thermodesulfobacteriota</taxon>
        <taxon>Desulfovibrionia</taxon>
        <taxon>Desulfovibrionales</taxon>
        <taxon>Desulfovibrionaceae</taxon>
        <taxon>Desulfovibrio</taxon>
    </lineage>
</organism>
<evidence type="ECO:0000313" key="1">
    <source>
        <dbReference type="EMBL" id="GFM34344.1"/>
    </source>
</evidence>
<proteinExistence type="predicted"/>
<dbReference type="EMBL" id="BLVO01000013">
    <property type="protein sequence ID" value="GFM34344.1"/>
    <property type="molecule type" value="Genomic_DNA"/>
</dbReference>
<evidence type="ECO:0000313" key="2">
    <source>
        <dbReference type="Proteomes" id="UP000503840"/>
    </source>
</evidence>
<dbReference type="Proteomes" id="UP000503840">
    <property type="component" value="Unassembled WGS sequence"/>
</dbReference>
<name>A0A7J0BMT4_9BACT</name>
<reference evidence="1 2" key="1">
    <citation type="submission" date="2020-05" db="EMBL/GenBank/DDBJ databases">
        <title>Draft genome sequence of Desulfovibrio sp. strain HN2T.</title>
        <authorList>
            <person name="Ueno A."/>
            <person name="Tamazawa S."/>
            <person name="Tamamura S."/>
            <person name="Murakami T."/>
            <person name="Kiyama T."/>
            <person name="Inomata H."/>
            <person name="Amano Y."/>
            <person name="Miyakawa K."/>
            <person name="Tamaki H."/>
            <person name="Naganuma T."/>
            <person name="Kaneko K."/>
        </authorList>
    </citation>
    <scope>NUCLEOTIDE SEQUENCE [LARGE SCALE GENOMIC DNA]</scope>
    <source>
        <strain evidence="1 2">HN2</strain>
    </source>
</reference>